<dbReference type="InterPro" id="IPR004089">
    <property type="entry name" value="MCPsignal_dom"/>
</dbReference>
<proteinExistence type="inferred from homology"/>
<dbReference type="RefSeq" id="WP_305101967.1">
    <property type="nucleotide sequence ID" value="NZ_JAUTWS010000002.1"/>
</dbReference>
<dbReference type="InterPro" id="IPR003660">
    <property type="entry name" value="HAMP_dom"/>
</dbReference>
<dbReference type="Gene3D" id="1.10.8.500">
    <property type="entry name" value="HAMP domain in histidine kinase"/>
    <property type="match status" value="1"/>
</dbReference>
<dbReference type="SMART" id="SM00304">
    <property type="entry name" value="HAMP"/>
    <property type="match status" value="1"/>
</dbReference>
<dbReference type="Proteomes" id="UP001243009">
    <property type="component" value="Unassembled WGS sequence"/>
</dbReference>
<evidence type="ECO:0000256" key="2">
    <source>
        <dbReference type="ARBA" id="ARBA00022519"/>
    </source>
</evidence>
<dbReference type="PROSITE" id="PS50111">
    <property type="entry name" value="CHEMOTAXIS_TRANSDUC_2"/>
    <property type="match status" value="1"/>
</dbReference>
<keyword evidence="6" id="KW-1133">Transmembrane helix</keyword>
<comment type="subcellular location">
    <subcellularLocation>
        <location evidence="1">Cell inner membrane</location>
        <topology evidence="1">Multi-pass membrane protein</topology>
    </subcellularLocation>
</comment>
<comment type="caution">
    <text evidence="10">The sequence shown here is derived from an EMBL/GenBank/DDBJ whole genome shotgun (WGS) entry which is preliminary data.</text>
</comment>
<protein>
    <submittedName>
        <fullName evidence="10">Methyl-accepting chemotaxis protein</fullName>
    </submittedName>
</protein>
<evidence type="ECO:0000256" key="6">
    <source>
        <dbReference type="SAM" id="Phobius"/>
    </source>
</evidence>
<dbReference type="PROSITE" id="PS50192">
    <property type="entry name" value="T_SNARE"/>
    <property type="match status" value="1"/>
</dbReference>
<reference evidence="10 11" key="1">
    <citation type="submission" date="2023-08" db="EMBL/GenBank/DDBJ databases">
        <title>The draft genome sequence of Paracraurococcus sp. LOR1-02.</title>
        <authorList>
            <person name="Kingkaew E."/>
            <person name="Tanasupawat S."/>
        </authorList>
    </citation>
    <scope>NUCLEOTIDE SEQUENCE [LARGE SCALE GENOMIC DNA]</scope>
    <source>
        <strain evidence="10 11">LOR1-02</strain>
    </source>
</reference>
<dbReference type="Gene3D" id="1.10.287.950">
    <property type="entry name" value="Methyl-accepting chemotaxis protein"/>
    <property type="match status" value="1"/>
</dbReference>
<comment type="similarity">
    <text evidence="4">Belongs to the methyl-accepting chemotaxis (MCP) protein family.</text>
</comment>
<dbReference type="PANTHER" id="PTHR32089:SF112">
    <property type="entry name" value="LYSOZYME-LIKE PROTEIN-RELATED"/>
    <property type="match status" value="1"/>
</dbReference>
<keyword evidence="6" id="KW-0472">Membrane</keyword>
<organism evidence="10 11">
    <name type="scientific">Paracraurococcus lichenis</name>
    <dbReference type="NCBI Taxonomy" id="3064888"/>
    <lineage>
        <taxon>Bacteria</taxon>
        <taxon>Pseudomonadati</taxon>
        <taxon>Pseudomonadota</taxon>
        <taxon>Alphaproteobacteria</taxon>
        <taxon>Acetobacterales</taxon>
        <taxon>Roseomonadaceae</taxon>
        <taxon>Paracraurococcus</taxon>
    </lineage>
</organism>
<evidence type="ECO:0000256" key="5">
    <source>
        <dbReference type="PROSITE-ProRule" id="PRU00284"/>
    </source>
</evidence>
<dbReference type="InterPro" id="IPR000727">
    <property type="entry name" value="T_SNARE_dom"/>
</dbReference>
<keyword evidence="6" id="KW-0812">Transmembrane</keyword>
<keyword evidence="2" id="KW-0997">Cell inner membrane</keyword>
<evidence type="ECO:0000259" key="9">
    <source>
        <dbReference type="PROSITE" id="PS50885"/>
    </source>
</evidence>
<evidence type="ECO:0000259" key="8">
    <source>
        <dbReference type="PROSITE" id="PS50192"/>
    </source>
</evidence>
<feature type="domain" description="Methyl-accepting transducer" evidence="7">
    <location>
        <begin position="424"/>
        <end position="660"/>
    </location>
</feature>
<keyword evidence="11" id="KW-1185">Reference proteome</keyword>
<dbReference type="PROSITE" id="PS50885">
    <property type="entry name" value="HAMP"/>
    <property type="match status" value="1"/>
</dbReference>
<dbReference type="InterPro" id="IPR013587">
    <property type="entry name" value="Nitrate/nitrite_sensing"/>
</dbReference>
<dbReference type="Pfam" id="PF00015">
    <property type="entry name" value="MCPsignal"/>
    <property type="match status" value="1"/>
</dbReference>
<dbReference type="Pfam" id="PF08376">
    <property type="entry name" value="NIT"/>
    <property type="match status" value="1"/>
</dbReference>
<dbReference type="SMART" id="SM00283">
    <property type="entry name" value="MA"/>
    <property type="match status" value="1"/>
</dbReference>
<keyword evidence="2" id="KW-1003">Cell membrane</keyword>
<evidence type="ECO:0000259" key="7">
    <source>
        <dbReference type="PROSITE" id="PS50111"/>
    </source>
</evidence>
<evidence type="ECO:0000256" key="3">
    <source>
        <dbReference type="ARBA" id="ARBA00023224"/>
    </source>
</evidence>
<feature type="transmembrane region" description="Helical" evidence="6">
    <location>
        <begin position="304"/>
        <end position="325"/>
    </location>
</feature>
<evidence type="ECO:0000256" key="4">
    <source>
        <dbReference type="ARBA" id="ARBA00029447"/>
    </source>
</evidence>
<accession>A0ABT9DT61</accession>
<evidence type="ECO:0000313" key="10">
    <source>
        <dbReference type="EMBL" id="MDO9707092.1"/>
    </source>
</evidence>
<feature type="domain" description="HAMP" evidence="9">
    <location>
        <begin position="331"/>
        <end position="384"/>
    </location>
</feature>
<gene>
    <name evidence="10" type="ORF">Q7A36_01975</name>
</gene>
<feature type="domain" description="T-SNARE coiled-coil homology" evidence="8">
    <location>
        <begin position="576"/>
        <end position="638"/>
    </location>
</feature>
<name>A0ABT9DT61_9PROT</name>
<dbReference type="SUPFAM" id="SSF58104">
    <property type="entry name" value="Methyl-accepting chemotaxis protein (MCP) signaling domain"/>
    <property type="match status" value="1"/>
</dbReference>
<dbReference type="EMBL" id="JAUTWS010000002">
    <property type="protein sequence ID" value="MDO9707092.1"/>
    <property type="molecule type" value="Genomic_DNA"/>
</dbReference>
<evidence type="ECO:0000256" key="1">
    <source>
        <dbReference type="ARBA" id="ARBA00004429"/>
    </source>
</evidence>
<keyword evidence="3 5" id="KW-0807">Transducer</keyword>
<evidence type="ECO:0000313" key="11">
    <source>
        <dbReference type="Proteomes" id="UP001243009"/>
    </source>
</evidence>
<sequence length="680" mass="70474">MLARLPMRTLLLLVATVPLLGALAFGGILAGESFAAYRAANRVLELEQVANTGARVVFELSIEARALRDFAASGSEADRAKMVERRRITERNLAAFRAAVAAAGPTDQGTREAIAFIDERIAGYGPIRAKAEDRSLTATDTALYNQPVLARGYELVARLAAATEDATVKQYALGHHALLMVSKGAVGESTIGIAAMREGTLSMADLDRFYERSGEIRDFGEQLGTLAPPAIAQRWRAYLAGEQAQSIARLRKEVIALAAGRKPEPGLAQRWSTDSLGRFAFVGELIEQSAGLLTAEAEARRDAAWTRLLVVLGAGLGILAAVALLNRAALRAVGGLLRALAGALTDLAARRYDAAIPGRERRDEIGAMARAMEACRQGLQEADALAAEQARAQEARATRAARLEGLTRDFEASVGRLAGVLSGSAGTLQTTAHAMAQGATTASEQAGAVAGAAEQASQNVQTVAAATEELSASVGEIARQVAQSTAIVGRAAENARRTDQTVRALAEGAQRIGEVVRLITGIAGQTNLLALNATIEASRAGEAGKGFAVVASEVKTLAAQTARATEEIGAQIGQIQDATRDAVAAIQGIVGTIDEVDRIAGAIAAAVQEQGAATQEIARNVQQASAGTQAVTRNIAGVGQATAKTGEAAAEVLRAAAEVSRQSETLGAEVGTFLTGVKAA</sequence>
<dbReference type="PANTHER" id="PTHR32089">
    <property type="entry name" value="METHYL-ACCEPTING CHEMOTAXIS PROTEIN MCPB"/>
    <property type="match status" value="1"/>
</dbReference>